<evidence type="ECO:0000256" key="6">
    <source>
        <dbReference type="PROSITE-ProRule" id="PRU10141"/>
    </source>
</evidence>
<keyword evidence="2 8" id="KW-0808">Transferase</keyword>
<dbReference type="PROSITE" id="PS01351">
    <property type="entry name" value="MAPK"/>
    <property type="match status" value="1"/>
</dbReference>
<organism evidence="10 11">
    <name type="scientific">Nannochloropsis salina CCMP1776</name>
    <dbReference type="NCBI Taxonomy" id="1027361"/>
    <lineage>
        <taxon>Eukaryota</taxon>
        <taxon>Sar</taxon>
        <taxon>Stramenopiles</taxon>
        <taxon>Ochrophyta</taxon>
        <taxon>Eustigmatophyceae</taxon>
        <taxon>Eustigmatales</taxon>
        <taxon>Monodopsidaceae</taxon>
        <taxon>Microchloropsis</taxon>
        <taxon>Microchloropsis salina</taxon>
    </lineage>
</organism>
<evidence type="ECO:0000256" key="8">
    <source>
        <dbReference type="RuleBase" id="RU361165"/>
    </source>
</evidence>
<accession>A0A4D9CTK8</accession>
<proteinExistence type="inferred from homology"/>
<dbReference type="InterPro" id="IPR003527">
    <property type="entry name" value="MAP_kinase_CS"/>
</dbReference>
<keyword evidence="3 6" id="KW-0547">Nucleotide-binding</keyword>
<keyword evidence="11" id="KW-1185">Reference proteome</keyword>
<dbReference type="InterPro" id="IPR050117">
    <property type="entry name" value="MAPK"/>
</dbReference>
<comment type="cofactor">
    <cofactor evidence="8">
        <name>Mg(2+)</name>
        <dbReference type="ChEBI" id="CHEBI:18420"/>
    </cofactor>
</comment>
<comment type="similarity">
    <text evidence="8">Belongs to the protein kinase superfamily. Ser/Thr protein kinase family. MAP kinase subfamily.</text>
</comment>
<comment type="caution">
    <text evidence="10">The sequence shown here is derived from an EMBL/GenBank/DDBJ whole genome shotgun (WGS) entry which is preliminary data.</text>
</comment>
<feature type="binding site" evidence="6">
    <location>
        <position position="63"/>
    </location>
    <ligand>
        <name>ATP</name>
        <dbReference type="ChEBI" id="CHEBI:30616"/>
    </ligand>
</feature>
<comment type="activity regulation">
    <text evidence="8">Activated by threonine and tyrosine phosphorylation.</text>
</comment>
<dbReference type="SMART" id="SM00220">
    <property type="entry name" value="S_TKc"/>
    <property type="match status" value="1"/>
</dbReference>
<reference evidence="10 11" key="1">
    <citation type="submission" date="2019-01" db="EMBL/GenBank/DDBJ databases">
        <title>Nuclear Genome Assembly of the Microalgal Biofuel strain Nannochloropsis salina CCMP1776.</title>
        <authorList>
            <person name="Hovde B."/>
        </authorList>
    </citation>
    <scope>NUCLEOTIDE SEQUENCE [LARGE SCALE GENOMIC DNA]</scope>
    <source>
        <strain evidence="10 11">CCMP1776</strain>
    </source>
</reference>
<evidence type="ECO:0000256" key="3">
    <source>
        <dbReference type="ARBA" id="ARBA00022741"/>
    </source>
</evidence>
<keyword evidence="1 7" id="KW-0723">Serine/threonine-protein kinase</keyword>
<dbReference type="InterPro" id="IPR017441">
    <property type="entry name" value="Protein_kinase_ATP_BS"/>
</dbReference>
<dbReference type="GO" id="GO:0004707">
    <property type="term" value="F:MAP kinase activity"/>
    <property type="evidence" value="ECO:0007669"/>
    <property type="project" value="UniProtKB-EC"/>
</dbReference>
<evidence type="ECO:0000313" key="11">
    <source>
        <dbReference type="Proteomes" id="UP000355283"/>
    </source>
</evidence>
<dbReference type="InterPro" id="IPR011009">
    <property type="entry name" value="Kinase-like_dom_sf"/>
</dbReference>
<dbReference type="EC" id="2.7.11.24" evidence="8"/>
<dbReference type="GO" id="GO:0005524">
    <property type="term" value="F:ATP binding"/>
    <property type="evidence" value="ECO:0007669"/>
    <property type="project" value="UniProtKB-UniRule"/>
</dbReference>
<dbReference type="InterPro" id="IPR008271">
    <property type="entry name" value="Ser/Thr_kinase_AS"/>
</dbReference>
<dbReference type="PANTHER" id="PTHR24055">
    <property type="entry name" value="MITOGEN-ACTIVATED PROTEIN KINASE"/>
    <property type="match status" value="1"/>
</dbReference>
<dbReference type="Proteomes" id="UP000355283">
    <property type="component" value="Unassembled WGS sequence"/>
</dbReference>
<evidence type="ECO:0000256" key="7">
    <source>
        <dbReference type="RuleBase" id="RU000304"/>
    </source>
</evidence>
<comment type="catalytic activity">
    <reaction evidence="8">
        <text>L-threonyl-[protein] + ATP = O-phospho-L-threonyl-[protein] + ADP + H(+)</text>
        <dbReference type="Rhea" id="RHEA:46608"/>
        <dbReference type="Rhea" id="RHEA-COMP:11060"/>
        <dbReference type="Rhea" id="RHEA-COMP:11605"/>
        <dbReference type="ChEBI" id="CHEBI:15378"/>
        <dbReference type="ChEBI" id="CHEBI:30013"/>
        <dbReference type="ChEBI" id="CHEBI:30616"/>
        <dbReference type="ChEBI" id="CHEBI:61977"/>
        <dbReference type="ChEBI" id="CHEBI:456216"/>
        <dbReference type="EC" id="2.7.11.24"/>
    </reaction>
</comment>
<dbReference type="PROSITE" id="PS00108">
    <property type="entry name" value="PROTEIN_KINASE_ST"/>
    <property type="match status" value="1"/>
</dbReference>
<keyword evidence="4 8" id="KW-0418">Kinase</keyword>
<dbReference type="AlphaFoldDB" id="A0A4D9CTK8"/>
<dbReference type="OrthoDB" id="74764at2759"/>
<feature type="domain" description="Protein kinase" evidence="9">
    <location>
        <begin position="34"/>
        <end position="403"/>
    </location>
</feature>
<gene>
    <name evidence="10" type="ORF">NSK_006572</name>
</gene>
<evidence type="ECO:0000256" key="4">
    <source>
        <dbReference type="ARBA" id="ARBA00022777"/>
    </source>
</evidence>
<sequence>MKRSRDNRLPQQQKGQPDFDLATFKSWPTRNGRYSYTRCLGFGAYAVVAEAYDNQLKRRVAVKRIIDAFQSRTCALRTFRELVILQGLGGGGDARNRVTGLLDVLPPPPSPSDFKDLFLVLEFKEASLASILSSSQAISSAHVRVFVYQLLHALLFLQCRHIVHRDIKPANILVDADCTLKLCDFGLSRVILPPSASPKSPIFRAHDVAGEYEKADGPQADDCPAFMPPTPGLPATRARTTPTPPSLTAHVVTRWYRAPEVIQNLPYTNAIDMWSVGCVFGELLGKLHRPIAVPLFQGSYCGTLSPPSTPTAASLGTDQLLAILKLVPPPSSAASQGKHFHPWPAYQGAVIAAQERMLAKGDAIFEEAFPGVDPLAVDLLKRMLRFDPEERLTVTEALAHPYLADAPLLLPSLSASTMGLGKQVGSAWSEHDLLVLANDRRWSSNDIRQWLWERVLDFNPGKKEESCVHSVSAETVITGA</sequence>
<dbReference type="Pfam" id="PF00069">
    <property type="entry name" value="Pkinase"/>
    <property type="match status" value="2"/>
</dbReference>
<name>A0A4D9CTK8_9STRA</name>
<evidence type="ECO:0000313" key="10">
    <source>
        <dbReference type="EMBL" id="TFJ81904.1"/>
    </source>
</evidence>
<evidence type="ECO:0000256" key="2">
    <source>
        <dbReference type="ARBA" id="ARBA00022679"/>
    </source>
</evidence>
<dbReference type="EMBL" id="SDOX01000121">
    <property type="protein sequence ID" value="TFJ81904.1"/>
    <property type="molecule type" value="Genomic_DNA"/>
</dbReference>
<dbReference type="PROSITE" id="PS00107">
    <property type="entry name" value="PROTEIN_KINASE_ATP"/>
    <property type="match status" value="1"/>
</dbReference>
<keyword evidence="5 6" id="KW-0067">ATP-binding</keyword>
<evidence type="ECO:0000256" key="5">
    <source>
        <dbReference type="ARBA" id="ARBA00022840"/>
    </source>
</evidence>
<keyword evidence="8" id="KW-0460">Magnesium</keyword>
<dbReference type="Gene3D" id="3.30.200.20">
    <property type="entry name" value="Phosphorylase Kinase, domain 1"/>
    <property type="match status" value="1"/>
</dbReference>
<dbReference type="PROSITE" id="PS50011">
    <property type="entry name" value="PROTEIN_KINASE_DOM"/>
    <property type="match status" value="1"/>
</dbReference>
<evidence type="ECO:0000256" key="1">
    <source>
        <dbReference type="ARBA" id="ARBA00022527"/>
    </source>
</evidence>
<dbReference type="InterPro" id="IPR000719">
    <property type="entry name" value="Prot_kinase_dom"/>
</dbReference>
<dbReference type="SUPFAM" id="SSF56112">
    <property type="entry name" value="Protein kinase-like (PK-like)"/>
    <property type="match status" value="1"/>
</dbReference>
<protein>
    <recommendedName>
        <fullName evidence="8">Mitogen-activated protein kinase</fullName>
        <ecNumber evidence="8">2.7.11.24</ecNumber>
    </recommendedName>
</protein>
<dbReference type="Gene3D" id="1.10.510.10">
    <property type="entry name" value="Transferase(Phosphotransferase) domain 1"/>
    <property type="match status" value="2"/>
</dbReference>
<evidence type="ECO:0000259" key="9">
    <source>
        <dbReference type="PROSITE" id="PS50011"/>
    </source>
</evidence>